<evidence type="ECO:0000313" key="7">
    <source>
        <dbReference type="Proteomes" id="UP000321805"/>
    </source>
</evidence>
<keyword evidence="7" id="KW-1185">Reference proteome</keyword>
<dbReference type="SMART" id="SM00829">
    <property type="entry name" value="PKS_ER"/>
    <property type="match status" value="1"/>
</dbReference>
<dbReference type="SUPFAM" id="SSF50129">
    <property type="entry name" value="GroES-like"/>
    <property type="match status" value="1"/>
</dbReference>
<dbReference type="KEGG" id="bsol:FSW04_07400"/>
<evidence type="ECO:0000256" key="3">
    <source>
        <dbReference type="ARBA" id="ARBA00023002"/>
    </source>
</evidence>
<evidence type="ECO:0000256" key="2">
    <source>
        <dbReference type="ARBA" id="ARBA00022833"/>
    </source>
</evidence>
<keyword evidence="1" id="KW-0479">Metal-binding</keyword>
<dbReference type="Pfam" id="PF00107">
    <property type="entry name" value="ADH_zinc_N"/>
    <property type="match status" value="1"/>
</dbReference>
<dbReference type="InterPro" id="IPR020843">
    <property type="entry name" value="ER"/>
</dbReference>
<feature type="compositionally biased region" description="Basic and acidic residues" evidence="4">
    <location>
        <begin position="12"/>
        <end position="21"/>
    </location>
</feature>
<dbReference type="InterPro" id="IPR011032">
    <property type="entry name" value="GroES-like_sf"/>
</dbReference>
<dbReference type="PANTHER" id="PTHR43401:SF2">
    <property type="entry name" value="L-THREONINE 3-DEHYDROGENASE"/>
    <property type="match status" value="1"/>
</dbReference>
<dbReference type="InterPro" id="IPR013154">
    <property type="entry name" value="ADH-like_N"/>
</dbReference>
<sequence>MSSRPSIVWRRAAHDEHDPPRATRCSGRSSPGTTLCDGGALGARGVRADLRPLHELGVICVKGRIAFSPGPNTPFEIDEFPVLRPEPDQVLVRVLAAGICGSDVHMYRGELGMLTALPCASGHEMIGEIVELGERRKRDTLGRELREGDRVAYAYFRVCDGCPTCAAGSVACPNRYAVRAPLTVYDPPHFHGAFGDYYVLREGQWIYKLPEATKTEHAVPANCAIAQALAGVHAGQIRFGDTVVVQGLGGLGIYAAALARDSGAGLVIGIDMVPERLELARRFGAHETIDISQLTSPEERIAEIQRLTGGAGADVVIEMAGVPAVVPEGIQSMRAGGRYVLIGNTMADRATEVVPQQIVRSNRTLVGIVNYEQWMLPRTLDWLARRRDELPFDDLVSQVYPLEQINDAITASDWAGSKANLGRALISMTA</sequence>
<dbReference type="Gene3D" id="3.90.180.10">
    <property type="entry name" value="Medium-chain alcohol dehydrogenases, catalytic domain"/>
    <property type="match status" value="1"/>
</dbReference>
<dbReference type="GO" id="GO:0016491">
    <property type="term" value="F:oxidoreductase activity"/>
    <property type="evidence" value="ECO:0007669"/>
    <property type="project" value="UniProtKB-KW"/>
</dbReference>
<keyword evidence="2" id="KW-0862">Zinc</keyword>
<protein>
    <submittedName>
        <fullName evidence="6">Zinc-binding dehydrogenase</fullName>
    </submittedName>
</protein>
<feature type="domain" description="Enoyl reductase (ER)" evidence="5">
    <location>
        <begin position="70"/>
        <end position="426"/>
    </location>
</feature>
<gene>
    <name evidence="6" type="ORF">FSW04_07400</name>
</gene>
<keyword evidence="3" id="KW-0560">Oxidoreductase</keyword>
<reference evidence="6 7" key="1">
    <citation type="journal article" date="2018" name="J. Microbiol.">
        <title>Baekduia soli gen. nov., sp. nov., a novel bacterium isolated from the soil of Baekdu Mountain and proposal of a novel family name, Baekduiaceae fam. nov.</title>
        <authorList>
            <person name="An D.S."/>
            <person name="Siddiqi M.Z."/>
            <person name="Kim K.H."/>
            <person name="Yu H.S."/>
            <person name="Im W.T."/>
        </authorList>
    </citation>
    <scope>NUCLEOTIDE SEQUENCE [LARGE SCALE GENOMIC DNA]</scope>
    <source>
        <strain evidence="6 7">BR7-21</strain>
    </source>
</reference>
<accession>A0A5B8U361</accession>
<evidence type="ECO:0000256" key="4">
    <source>
        <dbReference type="SAM" id="MobiDB-lite"/>
    </source>
</evidence>
<name>A0A5B8U361_9ACTN</name>
<organism evidence="6 7">
    <name type="scientific">Baekduia soli</name>
    <dbReference type="NCBI Taxonomy" id="496014"/>
    <lineage>
        <taxon>Bacteria</taxon>
        <taxon>Bacillati</taxon>
        <taxon>Actinomycetota</taxon>
        <taxon>Thermoleophilia</taxon>
        <taxon>Solirubrobacterales</taxon>
        <taxon>Baekduiaceae</taxon>
        <taxon>Baekduia</taxon>
    </lineage>
</organism>
<dbReference type="SUPFAM" id="SSF51735">
    <property type="entry name" value="NAD(P)-binding Rossmann-fold domains"/>
    <property type="match status" value="1"/>
</dbReference>
<dbReference type="Gene3D" id="3.40.50.720">
    <property type="entry name" value="NAD(P)-binding Rossmann-like Domain"/>
    <property type="match status" value="1"/>
</dbReference>
<dbReference type="PANTHER" id="PTHR43401">
    <property type="entry name" value="L-THREONINE 3-DEHYDROGENASE"/>
    <property type="match status" value="1"/>
</dbReference>
<dbReference type="InterPro" id="IPR013149">
    <property type="entry name" value="ADH-like_C"/>
</dbReference>
<dbReference type="Proteomes" id="UP000321805">
    <property type="component" value="Chromosome"/>
</dbReference>
<feature type="region of interest" description="Disordered" evidence="4">
    <location>
        <begin position="1"/>
        <end position="31"/>
    </location>
</feature>
<dbReference type="EMBL" id="CP042430">
    <property type="protein sequence ID" value="QEC47423.1"/>
    <property type="molecule type" value="Genomic_DNA"/>
</dbReference>
<dbReference type="InterPro" id="IPR050129">
    <property type="entry name" value="Zn_alcohol_dh"/>
</dbReference>
<evidence type="ECO:0000313" key="6">
    <source>
        <dbReference type="EMBL" id="QEC47423.1"/>
    </source>
</evidence>
<dbReference type="CDD" id="cd08231">
    <property type="entry name" value="MDR_TM0436_like"/>
    <property type="match status" value="1"/>
</dbReference>
<dbReference type="Pfam" id="PF08240">
    <property type="entry name" value="ADH_N"/>
    <property type="match status" value="1"/>
</dbReference>
<dbReference type="InterPro" id="IPR036291">
    <property type="entry name" value="NAD(P)-bd_dom_sf"/>
</dbReference>
<proteinExistence type="predicted"/>
<evidence type="ECO:0000256" key="1">
    <source>
        <dbReference type="ARBA" id="ARBA00022723"/>
    </source>
</evidence>
<dbReference type="OrthoDB" id="3987021at2"/>
<dbReference type="AlphaFoldDB" id="A0A5B8U361"/>
<dbReference type="GO" id="GO:0046872">
    <property type="term" value="F:metal ion binding"/>
    <property type="evidence" value="ECO:0007669"/>
    <property type="project" value="UniProtKB-KW"/>
</dbReference>
<evidence type="ECO:0000259" key="5">
    <source>
        <dbReference type="SMART" id="SM00829"/>
    </source>
</evidence>